<comment type="caution">
    <text evidence="1">The sequence shown here is derived from an EMBL/GenBank/DDBJ whole genome shotgun (WGS) entry which is preliminary data.</text>
</comment>
<name>A0ABT5BVZ6_9BACT</name>
<dbReference type="Proteomes" id="UP001217485">
    <property type="component" value="Unassembled WGS sequence"/>
</dbReference>
<dbReference type="RefSeq" id="WP_272095145.1">
    <property type="nucleotide sequence ID" value="NZ_JAQNDK010000001.1"/>
</dbReference>
<dbReference type="EMBL" id="JAQNDK010000001">
    <property type="protein sequence ID" value="MDC0678346.1"/>
    <property type="molecule type" value="Genomic_DNA"/>
</dbReference>
<keyword evidence="2" id="KW-1185">Reference proteome</keyword>
<reference evidence="1 2" key="1">
    <citation type="submission" date="2023-01" db="EMBL/GenBank/DDBJ databases">
        <title>Minimal conservation of predation-associated metabolite biosynthetic gene clusters underscores biosynthetic potential of Myxococcota including descriptions for ten novel species: Archangium lansinium sp. nov., Myxococcus landrumus sp. nov., Nannocystis bai.</title>
        <authorList>
            <person name="Ahearne A."/>
            <person name="Stevens C."/>
            <person name="Dowd S."/>
        </authorList>
    </citation>
    <scope>NUCLEOTIDE SEQUENCE [LARGE SCALE GENOMIC DNA]</scope>
    <source>
        <strain evidence="1 2">WIWO2</strain>
    </source>
</reference>
<organism evidence="1 2">
    <name type="scientific">Sorangium atrum</name>
    <dbReference type="NCBI Taxonomy" id="2995308"/>
    <lineage>
        <taxon>Bacteria</taxon>
        <taxon>Pseudomonadati</taxon>
        <taxon>Myxococcota</taxon>
        <taxon>Polyangia</taxon>
        <taxon>Polyangiales</taxon>
        <taxon>Polyangiaceae</taxon>
        <taxon>Sorangium</taxon>
    </lineage>
</organism>
<protein>
    <submittedName>
        <fullName evidence="1">Uncharacterized protein</fullName>
    </submittedName>
</protein>
<proteinExistence type="predicted"/>
<accession>A0ABT5BVZ6</accession>
<evidence type="ECO:0000313" key="2">
    <source>
        <dbReference type="Proteomes" id="UP001217485"/>
    </source>
</evidence>
<evidence type="ECO:0000313" key="1">
    <source>
        <dbReference type="EMBL" id="MDC0678346.1"/>
    </source>
</evidence>
<gene>
    <name evidence="1" type="ORF">POL72_11435</name>
</gene>
<sequence length="178" mass="19993">MRGQALVGLTMATGSYSGLALKILARHGIREIDVNAWYPQQVCLDVYRDVLREIGPQTMFQIGRYIPDNALWPEEIKDVEAAFRFIDIAYHMNHRLNGAAMFDVQTGAMADGIGHFRCARVGKRRIDVVCDTPYPSENDRGVIVGCGRKFEPTLDAVLDESQPTRLRGARSCTFITTW</sequence>